<dbReference type="InterPro" id="IPR020904">
    <property type="entry name" value="Sc_DH/Rdtase_CS"/>
</dbReference>
<dbReference type="InterPro" id="IPR002347">
    <property type="entry name" value="SDR_fam"/>
</dbReference>
<organism evidence="4 6">
    <name type="scientific">Mycobacterium talmoniae</name>
    <dbReference type="NCBI Taxonomy" id="1858794"/>
    <lineage>
        <taxon>Bacteria</taxon>
        <taxon>Bacillati</taxon>
        <taxon>Actinomycetota</taxon>
        <taxon>Actinomycetes</taxon>
        <taxon>Mycobacteriales</taxon>
        <taxon>Mycobacteriaceae</taxon>
        <taxon>Mycobacterium</taxon>
    </lineage>
</organism>
<keyword evidence="6" id="KW-1185">Reference proteome</keyword>
<evidence type="ECO:0000256" key="3">
    <source>
        <dbReference type="RuleBase" id="RU000363"/>
    </source>
</evidence>
<dbReference type="Pfam" id="PF00106">
    <property type="entry name" value="adh_short"/>
    <property type="match status" value="1"/>
</dbReference>
<dbReference type="PRINTS" id="PR00081">
    <property type="entry name" value="GDHRDH"/>
</dbReference>
<evidence type="ECO:0000313" key="5">
    <source>
        <dbReference type="EMBL" id="PQM48276.1"/>
    </source>
</evidence>
<dbReference type="InterPro" id="IPR036291">
    <property type="entry name" value="NAD(P)-bd_dom_sf"/>
</dbReference>
<reference evidence="4 6" key="1">
    <citation type="submission" date="2016-10" db="EMBL/GenBank/DDBJ databases">
        <title>Genome sequence of Mycobacterium talmonii.</title>
        <authorList>
            <person name="Greninger A.L."/>
            <person name="Elliott B."/>
            <person name="Vasireddy S."/>
            <person name="Vasireddy R."/>
        </authorList>
    </citation>
    <scope>NUCLEOTIDE SEQUENCE [LARGE SCALE GENOMIC DNA]</scope>
    <source>
        <strain evidence="4">MO-5499</strain>
        <strain evidence="6">NE-TNMC-100812</strain>
    </source>
</reference>
<dbReference type="PRINTS" id="PR00080">
    <property type="entry name" value="SDRFAMILY"/>
</dbReference>
<evidence type="ECO:0000256" key="1">
    <source>
        <dbReference type="ARBA" id="ARBA00006484"/>
    </source>
</evidence>
<dbReference type="Gene3D" id="3.40.50.720">
    <property type="entry name" value="NAD(P)-binding Rossmann-like Domain"/>
    <property type="match status" value="1"/>
</dbReference>
<dbReference type="PANTHER" id="PTHR44196:SF2">
    <property type="entry name" value="SHORT-CHAIN DEHYDROGENASE-RELATED"/>
    <property type="match status" value="1"/>
</dbReference>
<dbReference type="EMBL" id="MLQM01000040">
    <property type="protein sequence ID" value="OHV04436.1"/>
    <property type="molecule type" value="Genomic_DNA"/>
</dbReference>
<dbReference type="GO" id="GO:0016020">
    <property type="term" value="C:membrane"/>
    <property type="evidence" value="ECO:0007669"/>
    <property type="project" value="TreeGrafter"/>
</dbReference>
<evidence type="ECO:0000256" key="2">
    <source>
        <dbReference type="ARBA" id="ARBA00023002"/>
    </source>
</evidence>
<dbReference type="PIRSF" id="PIRSF000126">
    <property type="entry name" value="11-beta-HSD1"/>
    <property type="match status" value="1"/>
</dbReference>
<gene>
    <name evidence="4" type="ORF">BKN37_10030</name>
    <name evidence="5" type="ORF">C1Y40_01507</name>
</gene>
<reference evidence="5" key="3">
    <citation type="submission" date="2018-01" db="EMBL/GenBank/DDBJ databases">
        <authorList>
            <person name="Gaut B.S."/>
            <person name="Morton B.R."/>
            <person name="Clegg M.T."/>
            <person name="Duvall M.R."/>
        </authorList>
    </citation>
    <scope>NUCLEOTIDE SEQUENCE</scope>
    <source>
        <strain evidence="5">ATCC BAA-2683</strain>
    </source>
</reference>
<dbReference type="PROSITE" id="PS00061">
    <property type="entry name" value="ADH_SHORT"/>
    <property type="match status" value="1"/>
</dbReference>
<dbReference type="Proteomes" id="UP000238296">
    <property type="component" value="Unassembled WGS sequence"/>
</dbReference>
<comment type="similarity">
    <text evidence="1 3">Belongs to the short-chain dehydrogenases/reductases (SDR) family.</text>
</comment>
<dbReference type="EMBL" id="PPEA01000214">
    <property type="protein sequence ID" value="PQM48276.1"/>
    <property type="molecule type" value="Genomic_DNA"/>
</dbReference>
<dbReference type="SUPFAM" id="SSF51735">
    <property type="entry name" value="NAD(P)-binding Rossmann-fold domains"/>
    <property type="match status" value="1"/>
</dbReference>
<comment type="caution">
    <text evidence="4">The sequence shown here is derived from an EMBL/GenBank/DDBJ whole genome shotgun (WGS) entry which is preliminary data.</text>
</comment>
<dbReference type="PANTHER" id="PTHR44196">
    <property type="entry name" value="DEHYDROGENASE/REDUCTASE SDR FAMILY MEMBER 7B"/>
    <property type="match status" value="1"/>
</dbReference>
<sequence length="272" mass="29023">MTYDTNGVRPVRTPWNRALVTGASAGIGTAFARQLARRGTNLVLVARDETRLKSLADDLMTSHPVDVEVLPADLSDQASLYTVERRLRDGPFIDLLVNNAGIGTFGAFSSTDIDTEMRTIAVNVVAPVRLTRSALDRMCAAGRGTIITVSSIDALQPTPYHAVYGATKAFVNSLFSALHEETRTTPITSTVVMPGYVATEFTARAGLQGALERVPGWLMLTPGQVAAEALGAAESGKTMSVPGKRYKVPAALLSVLPHRLGRRIFAAIAPPH</sequence>
<dbReference type="EC" id="1.-.-.-" evidence="5"/>
<dbReference type="AlphaFoldDB" id="A0A1S1NFH7"/>
<evidence type="ECO:0000313" key="7">
    <source>
        <dbReference type="Proteomes" id="UP000238296"/>
    </source>
</evidence>
<protein>
    <submittedName>
        <fullName evidence="5">Putative oxidoreductase</fullName>
        <ecNumber evidence="5">1.-.-.-</ecNumber>
    </submittedName>
</protein>
<keyword evidence="2 5" id="KW-0560">Oxidoreductase</keyword>
<evidence type="ECO:0000313" key="6">
    <source>
        <dbReference type="Proteomes" id="UP000179734"/>
    </source>
</evidence>
<reference evidence="5 7" key="2">
    <citation type="journal article" date="2017" name="Int. J. Syst. Evol. Microbiol.">
        <title>Mycobacterium talmoniae sp. nov., a slowly growing mycobacterium isolated from human respiratory samples.</title>
        <authorList>
            <person name="Davidson R.M."/>
            <person name="DeGroote M.A."/>
            <person name="Marola J.L."/>
            <person name="Buss S."/>
            <person name="Jones V."/>
            <person name="McNeil M.R."/>
            <person name="Freifeld A.G."/>
            <person name="Elaine Epperson L."/>
            <person name="Hasan N.A."/>
            <person name="Jackson M."/>
            <person name="Iwen P.C."/>
            <person name="Salfinger M."/>
            <person name="Strong M."/>
        </authorList>
    </citation>
    <scope>NUCLEOTIDE SEQUENCE [LARGE SCALE GENOMIC DNA]</scope>
    <source>
        <strain evidence="5 7">ATCC BAA-2683</strain>
    </source>
</reference>
<dbReference type="GO" id="GO:0016491">
    <property type="term" value="F:oxidoreductase activity"/>
    <property type="evidence" value="ECO:0007669"/>
    <property type="project" value="UniProtKB-KW"/>
</dbReference>
<evidence type="ECO:0000313" key="4">
    <source>
        <dbReference type="EMBL" id="OHV04436.1"/>
    </source>
</evidence>
<accession>A0A1S1NFH7</accession>
<proteinExistence type="inferred from homology"/>
<dbReference type="Proteomes" id="UP000179734">
    <property type="component" value="Unassembled WGS sequence"/>
</dbReference>
<name>A0A1S1NFH7_9MYCO</name>